<evidence type="ECO:0000313" key="2">
    <source>
        <dbReference type="Proteomes" id="UP001152531"/>
    </source>
</evidence>
<evidence type="ECO:0000313" key="1">
    <source>
        <dbReference type="EMBL" id="CAH6722085.1"/>
    </source>
</evidence>
<dbReference type="EMBL" id="CALSDN010000008">
    <property type="protein sequence ID" value="CAH6722085.1"/>
    <property type="molecule type" value="Genomic_DNA"/>
</dbReference>
<proteinExistence type="predicted"/>
<gene>
    <name evidence="1" type="ORF">CLIB1444_08S01552</name>
</gene>
<reference evidence="1" key="1">
    <citation type="submission" date="2022-06" db="EMBL/GenBank/DDBJ databases">
        <authorList>
            <person name="Legras J.-L."/>
            <person name="Devillers H."/>
            <person name="Grondin C."/>
        </authorList>
    </citation>
    <scope>NUCLEOTIDE SEQUENCE</scope>
    <source>
        <strain evidence="1">CLIB 1444</strain>
    </source>
</reference>
<protein>
    <submittedName>
        <fullName evidence="1">SEH-associated protein 4</fullName>
    </submittedName>
</protein>
<comment type="caution">
    <text evidence="1">The sequence shown here is derived from an EMBL/GenBank/DDBJ whole genome shotgun (WGS) entry which is preliminary data.</text>
</comment>
<keyword evidence="2" id="KW-1185">Reference proteome</keyword>
<accession>A0ACA9YAT7</accession>
<organism evidence="1 2">
    <name type="scientific">[Candida] jaroonii</name>
    <dbReference type="NCBI Taxonomy" id="467808"/>
    <lineage>
        <taxon>Eukaryota</taxon>
        <taxon>Fungi</taxon>
        <taxon>Dikarya</taxon>
        <taxon>Ascomycota</taxon>
        <taxon>Saccharomycotina</taxon>
        <taxon>Pichiomycetes</taxon>
        <taxon>Debaryomycetaceae</taxon>
        <taxon>Yamadazyma</taxon>
    </lineage>
</organism>
<name>A0ACA9YAT7_9ASCO</name>
<sequence length="1009" mass="114477">MSGIVRALNWDEGYEQQFVAVNPIGDEVLLYQTSHEDPNVETNDLIKLQSRSGFDSIQCSSYSYYTKGLISVGQVNGNVCVFDINDPNSSVLKLRPKQSRPCNAVSFNNNGLVAGGFDKGRQDNSLQIWNIEHYSKSSSNDHIKRPSFSYLPNEAILSTIFHPDKEFNLLCGSYKYLREIDLRVEQPIFQMATRCTSGLQIDPFQTHYFSSFSEDGSLAIWDRRKLVTTKHNILTESPVLNFNKLLDTSRKNTSPCFRYSTIRKGEFSSIFNGEIIRRWQTGVVPSTESVPTLKRDENQTLQSLKSQSNQLYKPNEDSLFVSLVLDIKPDYSRIISFDYSPDLISSTSNNLVCMRQSGSVFRMPVVECIESIDFNSYNEFVITGPDGSETKFLNNTNNIKDLKQNNLLNRINDFSLSNNDLNKLAKNDYELESLIERRTKNRNYDKDNYDNSDEVNSDLDSQEGTPDTVRLDDTDEDEEELSISLNNFLDVSQVIEYDICSTIRKRASLGYGHECEKNIRVLESIDNMDNQLSLRNTWKWLSLAKKSLDKGTMISNGIDLGFLGVLGIWNGIEKLTNPNRFNKDIEAYSDSFFSNTIKSIVASKGKKAAAINIPSNSERKAQRKLCLIVSGWYFSDEEFDERLNILINLGFIEKAAGWAVFHGNVNKAIEILASSKKSRLRLMATAVAGYLAYKNSNVNSPWKDQCRRMASELDDPYLRAIFAFIADNDWWDVLDEHSLPLRERLGVALRFLSDKDLTVYLNRIGDTVVAKGELEGLILTGITAKGIDLIQGYVDRTSDVQTAALIVSYGSPRYLIDERVDHWIDCYRNLLNSWGMFSVRAKFDVNRTKLSKTRNGNVMLKAIPKQVYLQCPKCNKNISKSRNTNLNKNANNNQVLIKQFNKMSSTLNNQDLKSCMNCGAQLPRCSVCLLSLGTPVPFEDSSKLVEGETAVNMNNSVSNISAIIENKFREWFSFCLNCNHGCHAFHAEEWFSKHYVCPVPDCNCRCNSL</sequence>
<dbReference type="Proteomes" id="UP001152531">
    <property type="component" value="Unassembled WGS sequence"/>
</dbReference>